<evidence type="ECO:0000256" key="6">
    <source>
        <dbReference type="ARBA" id="ARBA00049075"/>
    </source>
</evidence>
<dbReference type="GO" id="GO:0071164">
    <property type="term" value="F:RNA cap trimethylguanosine synthase activity"/>
    <property type="evidence" value="ECO:0007669"/>
    <property type="project" value="TreeGrafter"/>
</dbReference>
<comment type="catalytic activity">
    <reaction evidence="3">
        <text>a 5'-end (N(2),N(7)-dimethyl 5'-triphosphoguanosine)-ribonucleoside in snoRNA + S-adenosyl-L-methionine = a 5'-end (N(2),N(2),N(7)-trimethyl 5'-triphosphoguanosine)-ribonucleoside in snoRNA + S-adenosyl-L-homocysteine + H(+)</text>
        <dbReference type="Rhea" id="RHEA:78507"/>
        <dbReference type="Rhea" id="RHEA-COMP:19088"/>
        <dbReference type="Rhea" id="RHEA-COMP:19090"/>
        <dbReference type="ChEBI" id="CHEBI:15378"/>
        <dbReference type="ChEBI" id="CHEBI:57856"/>
        <dbReference type="ChEBI" id="CHEBI:59789"/>
        <dbReference type="ChEBI" id="CHEBI:167623"/>
        <dbReference type="ChEBI" id="CHEBI:172880"/>
    </reaction>
    <physiologicalReaction direction="left-to-right" evidence="3">
        <dbReference type="Rhea" id="RHEA:78508"/>
    </physiologicalReaction>
</comment>
<dbReference type="AlphaFoldDB" id="A0A9W8JV32"/>
<proteinExistence type="inferred from homology"/>
<name>A0A9W8JV32_9AGAR</name>
<feature type="compositionally biased region" description="Low complexity" evidence="8">
    <location>
        <begin position="24"/>
        <end position="39"/>
    </location>
</feature>
<comment type="catalytic activity">
    <reaction evidence="6">
        <text>a 5'-end (N(7)-methyl 5'-triphosphoguanosine)-ribonucleoside in snRNA + S-adenosyl-L-methionine = a 5'-end (N(2),N(7)-dimethyl 5'-triphosphoguanosine)-ribonucleoside in snRNA + S-adenosyl-L-homocysteine + H(+)</text>
        <dbReference type="Rhea" id="RHEA:78471"/>
        <dbReference type="Rhea" id="RHEA-COMP:19085"/>
        <dbReference type="Rhea" id="RHEA-COMP:19087"/>
        <dbReference type="ChEBI" id="CHEBI:15378"/>
        <dbReference type="ChEBI" id="CHEBI:57856"/>
        <dbReference type="ChEBI" id="CHEBI:59789"/>
        <dbReference type="ChEBI" id="CHEBI:156461"/>
        <dbReference type="ChEBI" id="CHEBI:172880"/>
    </reaction>
    <physiologicalReaction direction="left-to-right" evidence="6">
        <dbReference type="Rhea" id="RHEA:78472"/>
    </physiologicalReaction>
</comment>
<dbReference type="Proteomes" id="UP001148786">
    <property type="component" value="Unassembled WGS sequence"/>
</dbReference>
<dbReference type="FunFam" id="3.40.50.150:FF:000432">
    <property type="entry name" value="Unplaced genomic scaffold supercont2.10, whole genome shotgun sequence"/>
    <property type="match status" value="1"/>
</dbReference>
<evidence type="ECO:0000313" key="10">
    <source>
        <dbReference type="Proteomes" id="UP001148786"/>
    </source>
</evidence>
<comment type="similarity">
    <text evidence="2">Belongs to the methyltransferase superfamily. Trimethylguanosine synthase family.</text>
</comment>
<feature type="compositionally biased region" description="Polar residues" evidence="8">
    <location>
        <begin position="66"/>
        <end position="75"/>
    </location>
</feature>
<gene>
    <name evidence="9" type="ORF">NLJ89_g8236</name>
</gene>
<accession>A0A9W8JV32</accession>
<evidence type="ECO:0000256" key="7">
    <source>
        <dbReference type="ARBA" id="ARBA00049790"/>
    </source>
</evidence>
<dbReference type="Gene3D" id="3.40.50.150">
    <property type="entry name" value="Vaccinia Virus protein VP39"/>
    <property type="match status" value="1"/>
</dbReference>
<dbReference type="EMBL" id="JANKHO010001080">
    <property type="protein sequence ID" value="KAJ3503879.1"/>
    <property type="molecule type" value="Genomic_DNA"/>
</dbReference>
<feature type="region of interest" description="Disordered" evidence="8">
    <location>
        <begin position="24"/>
        <end position="75"/>
    </location>
</feature>
<dbReference type="CDD" id="cd02440">
    <property type="entry name" value="AdoMet_MTases"/>
    <property type="match status" value="1"/>
</dbReference>
<dbReference type="InterPro" id="IPR019012">
    <property type="entry name" value="RNA_cap_Gua-N2-MeTrfase"/>
</dbReference>
<dbReference type="GO" id="GO:0005634">
    <property type="term" value="C:nucleus"/>
    <property type="evidence" value="ECO:0007669"/>
    <property type="project" value="TreeGrafter"/>
</dbReference>
<dbReference type="SUPFAM" id="SSF53335">
    <property type="entry name" value="S-adenosyl-L-methionine-dependent methyltransferases"/>
    <property type="match status" value="1"/>
</dbReference>
<dbReference type="OrthoDB" id="194443at2759"/>
<reference evidence="9" key="1">
    <citation type="submission" date="2022-07" db="EMBL/GenBank/DDBJ databases">
        <title>Genome Sequence of Agrocybe chaxingu.</title>
        <authorList>
            <person name="Buettner E."/>
        </authorList>
    </citation>
    <scope>NUCLEOTIDE SEQUENCE</scope>
    <source>
        <strain evidence="9">MP-N11</strain>
    </source>
</reference>
<dbReference type="PANTHER" id="PTHR14741">
    <property type="entry name" value="S-ADENOSYLMETHIONINE-DEPENDENT METHYLTRANSFERASE RELATED"/>
    <property type="match status" value="1"/>
</dbReference>
<evidence type="ECO:0000256" key="4">
    <source>
        <dbReference type="ARBA" id="ARBA00048740"/>
    </source>
</evidence>
<keyword evidence="10" id="KW-1185">Reference proteome</keyword>
<protein>
    <recommendedName>
        <fullName evidence="1">Trimethylguanosine synthase</fullName>
    </recommendedName>
    <alternativeName>
        <fullName evidence="7">Cap-specific guanine-N(2) methyltransferase</fullName>
    </alternativeName>
</protein>
<dbReference type="Pfam" id="PF09445">
    <property type="entry name" value="Methyltransf_15"/>
    <property type="match status" value="2"/>
</dbReference>
<sequence>MGKSKKKGGLSGISRFVVASMKSSSTAADATTSKPTPTANLDLESKKDLIERTAEAPPTKRRKGNDGSTLLDNTSTQTERRWIDKYDATGLAEHYTEASQVPEHLQKYFSQRYRFFSLYSTPPGCLLDEEGWYSVTPELIADQIAERCRCDTILDAFCGVGGNAIAFAKTCQRVIALDTSPRRLALARHNAQIYGVADRIEFILADYLSFAKSYLSLPSTTSSERRKIDVAFLSPPWGGPSYLSGSSEGSPTIPATQTADQHPSYSLSSIQPIHGAELFDLTRRITRNVAYFLPRNTRLDEIGQLLSKEAERTLGRTAASASTMEEQVEVEEEWMGNKLKALTCYFGGLVAGQEDMF</sequence>
<dbReference type="InterPro" id="IPR029063">
    <property type="entry name" value="SAM-dependent_MTases_sf"/>
</dbReference>
<comment type="catalytic activity">
    <reaction evidence="5">
        <text>a 5'-end (N(2),N(7)-dimethyl 5'-triphosphoguanosine)-ribonucleoside in snRNA + S-adenosyl-L-methionine = a 5'-end (N(2),N(2),N(7)-trimethyl 5'-triphosphoguanosine)-ribonucleoside in snRNA + S-adenosyl-L-homocysteine + H(+)</text>
        <dbReference type="Rhea" id="RHEA:78479"/>
        <dbReference type="Rhea" id="RHEA-COMP:19087"/>
        <dbReference type="Rhea" id="RHEA-COMP:19089"/>
        <dbReference type="ChEBI" id="CHEBI:15378"/>
        <dbReference type="ChEBI" id="CHEBI:57856"/>
        <dbReference type="ChEBI" id="CHEBI:59789"/>
        <dbReference type="ChEBI" id="CHEBI:167623"/>
        <dbReference type="ChEBI" id="CHEBI:172880"/>
    </reaction>
    <physiologicalReaction direction="left-to-right" evidence="5">
        <dbReference type="Rhea" id="RHEA:78480"/>
    </physiologicalReaction>
</comment>
<comment type="catalytic activity">
    <reaction evidence="4">
        <text>a 5'-end (N(7)-methyl 5'-triphosphoguanosine)-ribonucleoside in snoRNA + S-adenosyl-L-methionine = a 5'-end (N(2),N(7)-dimethyl 5'-triphosphoguanosine)-ribonucleoside in snoRNA + S-adenosyl-L-homocysteine + H(+)</text>
        <dbReference type="Rhea" id="RHEA:78475"/>
        <dbReference type="Rhea" id="RHEA-COMP:19086"/>
        <dbReference type="Rhea" id="RHEA-COMP:19088"/>
        <dbReference type="ChEBI" id="CHEBI:15378"/>
        <dbReference type="ChEBI" id="CHEBI:57856"/>
        <dbReference type="ChEBI" id="CHEBI:59789"/>
        <dbReference type="ChEBI" id="CHEBI:156461"/>
        <dbReference type="ChEBI" id="CHEBI:172880"/>
    </reaction>
    <physiologicalReaction direction="left-to-right" evidence="4">
        <dbReference type="Rhea" id="RHEA:78476"/>
    </physiologicalReaction>
</comment>
<feature type="compositionally biased region" description="Basic and acidic residues" evidence="8">
    <location>
        <begin position="43"/>
        <end position="54"/>
    </location>
</feature>
<evidence type="ECO:0000256" key="1">
    <source>
        <dbReference type="ARBA" id="ARBA00018517"/>
    </source>
</evidence>
<evidence type="ECO:0000256" key="8">
    <source>
        <dbReference type="SAM" id="MobiDB-lite"/>
    </source>
</evidence>
<evidence type="ECO:0000256" key="2">
    <source>
        <dbReference type="ARBA" id="ARBA00025783"/>
    </source>
</evidence>
<comment type="caution">
    <text evidence="9">The sequence shown here is derived from an EMBL/GenBank/DDBJ whole genome shotgun (WGS) entry which is preliminary data.</text>
</comment>
<evidence type="ECO:0000313" key="9">
    <source>
        <dbReference type="EMBL" id="KAJ3503879.1"/>
    </source>
</evidence>
<dbReference type="PANTHER" id="PTHR14741:SF32">
    <property type="entry name" value="TRIMETHYLGUANOSINE SYNTHASE"/>
    <property type="match status" value="1"/>
</dbReference>
<organism evidence="9 10">
    <name type="scientific">Agrocybe chaxingu</name>
    <dbReference type="NCBI Taxonomy" id="84603"/>
    <lineage>
        <taxon>Eukaryota</taxon>
        <taxon>Fungi</taxon>
        <taxon>Dikarya</taxon>
        <taxon>Basidiomycota</taxon>
        <taxon>Agaricomycotina</taxon>
        <taxon>Agaricomycetes</taxon>
        <taxon>Agaricomycetidae</taxon>
        <taxon>Agaricales</taxon>
        <taxon>Agaricineae</taxon>
        <taxon>Strophariaceae</taxon>
        <taxon>Agrocybe</taxon>
    </lineage>
</organism>
<evidence type="ECO:0000256" key="3">
    <source>
        <dbReference type="ARBA" id="ARBA00047418"/>
    </source>
</evidence>
<evidence type="ECO:0000256" key="5">
    <source>
        <dbReference type="ARBA" id="ARBA00048763"/>
    </source>
</evidence>